<feature type="transmembrane region" description="Helical" evidence="7">
    <location>
        <begin position="150"/>
        <end position="169"/>
    </location>
</feature>
<evidence type="ECO:0000313" key="10">
    <source>
        <dbReference type="Proteomes" id="UP000236379"/>
    </source>
</evidence>
<evidence type="ECO:0000256" key="1">
    <source>
        <dbReference type="ARBA" id="ARBA00004651"/>
    </source>
</evidence>
<dbReference type="RefSeq" id="WP_103313633.1">
    <property type="nucleotide sequence ID" value="NZ_PPPD01000002.1"/>
</dbReference>
<keyword evidence="10" id="KW-1185">Reference proteome</keyword>
<feature type="transmembrane region" description="Helical" evidence="7">
    <location>
        <begin position="61"/>
        <end position="81"/>
    </location>
</feature>
<evidence type="ECO:0000256" key="4">
    <source>
        <dbReference type="ARBA" id="ARBA00022692"/>
    </source>
</evidence>
<evidence type="ECO:0000256" key="6">
    <source>
        <dbReference type="ARBA" id="ARBA00023136"/>
    </source>
</evidence>
<name>A0A2K3USZ5_9DEIO</name>
<evidence type="ECO:0000256" key="7">
    <source>
        <dbReference type="RuleBase" id="RU363032"/>
    </source>
</evidence>
<proteinExistence type="inferred from homology"/>
<dbReference type="PANTHER" id="PTHR32243:SF18">
    <property type="entry name" value="INNER MEMBRANE ABC TRANSPORTER PERMEASE PROTEIN YCJP"/>
    <property type="match status" value="1"/>
</dbReference>
<dbReference type="SUPFAM" id="SSF161098">
    <property type="entry name" value="MetI-like"/>
    <property type="match status" value="1"/>
</dbReference>
<dbReference type="InterPro" id="IPR035906">
    <property type="entry name" value="MetI-like_sf"/>
</dbReference>
<dbReference type="GO" id="GO:0005886">
    <property type="term" value="C:plasma membrane"/>
    <property type="evidence" value="ECO:0007669"/>
    <property type="project" value="UniProtKB-SubCell"/>
</dbReference>
<dbReference type="OrthoDB" id="61400at2"/>
<evidence type="ECO:0000259" key="8">
    <source>
        <dbReference type="PROSITE" id="PS50928"/>
    </source>
</evidence>
<comment type="subcellular location">
    <subcellularLocation>
        <location evidence="1 7">Cell membrane</location>
        <topology evidence="1 7">Multi-pass membrane protein</topology>
    </subcellularLocation>
</comment>
<dbReference type="PROSITE" id="PS50928">
    <property type="entry name" value="ABC_TM1"/>
    <property type="match status" value="1"/>
</dbReference>
<keyword evidence="6 7" id="KW-0472">Membrane</keyword>
<dbReference type="GO" id="GO:0055085">
    <property type="term" value="P:transmembrane transport"/>
    <property type="evidence" value="ECO:0007669"/>
    <property type="project" value="InterPro"/>
</dbReference>
<dbReference type="Gene3D" id="1.10.3720.10">
    <property type="entry name" value="MetI-like"/>
    <property type="match status" value="1"/>
</dbReference>
<keyword evidence="5 7" id="KW-1133">Transmembrane helix</keyword>
<accession>A0A2K3USZ5</accession>
<dbReference type="AlphaFoldDB" id="A0A2K3USZ5"/>
<organism evidence="9 10">
    <name type="scientific">Deinococcus koreensis</name>
    <dbReference type="NCBI Taxonomy" id="2054903"/>
    <lineage>
        <taxon>Bacteria</taxon>
        <taxon>Thermotogati</taxon>
        <taxon>Deinococcota</taxon>
        <taxon>Deinococci</taxon>
        <taxon>Deinococcales</taxon>
        <taxon>Deinococcaceae</taxon>
        <taxon>Deinococcus</taxon>
    </lineage>
</organism>
<feature type="transmembrane region" description="Helical" evidence="7">
    <location>
        <begin position="118"/>
        <end position="138"/>
    </location>
</feature>
<reference evidence="9 10" key="1">
    <citation type="submission" date="2018-01" db="EMBL/GenBank/DDBJ databases">
        <title>Deinococcus koreensis sp. nov., a radiation-resistant bacterium isolated from river water.</title>
        <authorList>
            <person name="Choi A."/>
        </authorList>
    </citation>
    <scope>NUCLEOTIDE SEQUENCE [LARGE SCALE GENOMIC DNA]</scope>
    <source>
        <strain evidence="9 10">SJW1-2</strain>
    </source>
</reference>
<comment type="similarity">
    <text evidence="7">Belongs to the binding-protein-dependent transport system permease family.</text>
</comment>
<feature type="transmembrane region" description="Helical" evidence="7">
    <location>
        <begin position="252"/>
        <end position="273"/>
    </location>
</feature>
<feature type="transmembrane region" description="Helical" evidence="7">
    <location>
        <begin position="20"/>
        <end position="41"/>
    </location>
</feature>
<feature type="domain" description="ABC transmembrane type-1" evidence="8">
    <location>
        <begin position="83"/>
        <end position="273"/>
    </location>
</feature>
<evidence type="ECO:0000313" key="9">
    <source>
        <dbReference type="EMBL" id="PNY79649.1"/>
    </source>
</evidence>
<dbReference type="Proteomes" id="UP000236379">
    <property type="component" value="Unassembled WGS sequence"/>
</dbReference>
<dbReference type="PANTHER" id="PTHR32243">
    <property type="entry name" value="MALTOSE TRANSPORT SYSTEM PERMEASE-RELATED"/>
    <property type="match status" value="1"/>
</dbReference>
<dbReference type="InterPro" id="IPR050901">
    <property type="entry name" value="BP-dep_ABC_trans_perm"/>
</dbReference>
<keyword evidence="3" id="KW-1003">Cell membrane</keyword>
<keyword evidence="4 7" id="KW-0812">Transmembrane</keyword>
<keyword evidence="2 7" id="KW-0813">Transport</keyword>
<feature type="transmembrane region" description="Helical" evidence="7">
    <location>
        <begin position="88"/>
        <end position="106"/>
    </location>
</feature>
<evidence type="ECO:0000256" key="2">
    <source>
        <dbReference type="ARBA" id="ARBA00022448"/>
    </source>
</evidence>
<gene>
    <name evidence="9" type="ORF">CVO96_16930</name>
</gene>
<dbReference type="Pfam" id="PF00528">
    <property type="entry name" value="BPD_transp_1"/>
    <property type="match status" value="1"/>
</dbReference>
<dbReference type="InterPro" id="IPR000515">
    <property type="entry name" value="MetI-like"/>
</dbReference>
<sequence length="288" mass="30188">MRFPPHAPARRRLEGVAVHLLALLLALVILTPVVWLLISSVSSTADLTSLPLRWWPGTPDLSRYAALLSVAPGSPGAAFLLALRNSLLVALGATGLSLLVAIPAAYSFSRLPGRRAGLLYAVLATYMLPPVALVLPLYAVLARAGLLNSVYGLALVYCTILAPFATWLLKTNFDAVPLEIEESAQIDGLSRWGVLGRVTLPLALPGLSTAAVWAVLLAWDEFFYALLFTSTTSAKTLPVAIADFAAGRAVDYGLICAAGVVAALPPILIGFLLQRGLLSGLSAGAVKG</sequence>
<dbReference type="EMBL" id="PPPD01000002">
    <property type="protein sequence ID" value="PNY79649.1"/>
    <property type="molecule type" value="Genomic_DNA"/>
</dbReference>
<dbReference type="CDD" id="cd06261">
    <property type="entry name" value="TM_PBP2"/>
    <property type="match status" value="1"/>
</dbReference>
<protein>
    <submittedName>
        <fullName evidence="9">Carbohydrate ABC transporter permease</fullName>
    </submittedName>
</protein>
<evidence type="ECO:0000256" key="5">
    <source>
        <dbReference type="ARBA" id="ARBA00022989"/>
    </source>
</evidence>
<comment type="caution">
    <text evidence="9">The sequence shown here is derived from an EMBL/GenBank/DDBJ whole genome shotgun (WGS) entry which is preliminary data.</text>
</comment>
<evidence type="ECO:0000256" key="3">
    <source>
        <dbReference type="ARBA" id="ARBA00022475"/>
    </source>
</evidence>